<evidence type="ECO:0000313" key="1">
    <source>
        <dbReference type="EMBL" id="EPS71790.1"/>
    </source>
</evidence>
<dbReference type="EMBL" id="AUSU01001109">
    <property type="protein sequence ID" value="EPS71790.1"/>
    <property type="molecule type" value="Genomic_DNA"/>
</dbReference>
<dbReference type="Proteomes" id="UP000015453">
    <property type="component" value="Unassembled WGS sequence"/>
</dbReference>
<sequence length="124" mass="13933">MAARVWRDPFQYAIYVGACNGTERGSIFCYDASETGYVVVVLYRLFDDGFFPSYSNCQQQRIPASCCRPSPSVTIHHRESPRTNRSCESKTVFAACHNDCDTACCYCDIARQQPLCMRCCGGEP</sequence>
<reference evidence="1 2" key="1">
    <citation type="journal article" date="2013" name="BMC Genomics">
        <title>The miniature genome of a carnivorous plant Genlisea aurea contains a low number of genes and short non-coding sequences.</title>
        <authorList>
            <person name="Leushkin E.V."/>
            <person name="Sutormin R.A."/>
            <person name="Nabieva E.R."/>
            <person name="Penin A.A."/>
            <person name="Kondrashov A.S."/>
            <person name="Logacheva M.D."/>
        </authorList>
    </citation>
    <scope>NUCLEOTIDE SEQUENCE [LARGE SCALE GENOMIC DNA]</scope>
</reference>
<comment type="caution">
    <text evidence="1">The sequence shown here is derived from an EMBL/GenBank/DDBJ whole genome shotgun (WGS) entry which is preliminary data.</text>
</comment>
<accession>S8CXS9</accession>
<gene>
    <name evidence="1" type="ORF">M569_02970</name>
</gene>
<evidence type="ECO:0000313" key="2">
    <source>
        <dbReference type="Proteomes" id="UP000015453"/>
    </source>
</evidence>
<protein>
    <submittedName>
        <fullName evidence="1">Uncharacterized protein</fullName>
    </submittedName>
</protein>
<proteinExistence type="predicted"/>
<name>S8CXS9_9LAMI</name>
<organism evidence="1 2">
    <name type="scientific">Genlisea aurea</name>
    <dbReference type="NCBI Taxonomy" id="192259"/>
    <lineage>
        <taxon>Eukaryota</taxon>
        <taxon>Viridiplantae</taxon>
        <taxon>Streptophyta</taxon>
        <taxon>Embryophyta</taxon>
        <taxon>Tracheophyta</taxon>
        <taxon>Spermatophyta</taxon>
        <taxon>Magnoliopsida</taxon>
        <taxon>eudicotyledons</taxon>
        <taxon>Gunneridae</taxon>
        <taxon>Pentapetalae</taxon>
        <taxon>asterids</taxon>
        <taxon>lamiids</taxon>
        <taxon>Lamiales</taxon>
        <taxon>Lentibulariaceae</taxon>
        <taxon>Genlisea</taxon>
    </lineage>
</organism>
<dbReference type="OrthoDB" id="1093396at2759"/>
<dbReference type="AlphaFoldDB" id="S8CXS9"/>
<keyword evidence="2" id="KW-1185">Reference proteome</keyword>